<accession>A0ABY0TAS3</accession>
<dbReference type="PANTHER" id="PTHR38011">
    <property type="entry name" value="DIHYDROFOLATE REDUCTASE FAMILY PROTEIN (AFU_ORTHOLOGUE AFUA_8G06820)"/>
    <property type="match status" value="1"/>
</dbReference>
<organism evidence="2 3">
    <name type="scientific">Nitrosospira multiformis</name>
    <dbReference type="NCBI Taxonomy" id="1231"/>
    <lineage>
        <taxon>Bacteria</taxon>
        <taxon>Pseudomonadati</taxon>
        <taxon>Pseudomonadota</taxon>
        <taxon>Betaproteobacteria</taxon>
        <taxon>Nitrosomonadales</taxon>
        <taxon>Nitrosomonadaceae</taxon>
        <taxon>Nitrosospira</taxon>
    </lineage>
</organism>
<dbReference type="PANTHER" id="PTHR38011:SF11">
    <property type="entry name" value="2,5-DIAMINO-6-RIBOSYLAMINO-4(3H)-PYRIMIDINONE 5'-PHOSPHATE REDUCTASE"/>
    <property type="match status" value="1"/>
</dbReference>
<dbReference type="InterPro" id="IPR002734">
    <property type="entry name" value="RibDG_C"/>
</dbReference>
<keyword evidence="3" id="KW-1185">Reference proteome</keyword>
<name>A0ABY0TAS3_9PROT</name>
<dbReference type="EMBL" id="FNKY01000001">
    <property type="protein sequence ID" value="SDQ54883.1"/>
    <property type="molecule type" value="Genomic_DNA"/>
</dbReference>
<feature type="domain" description="Bacterial bifunctional deaminase-reductase C-terminal" evidence="1">
    <location>
        <begin position="8"/>
        <end position="166"/>
    </location>
</feature>
<dbReference type="RefSeq" id="WP_074631582.1">
    <property type="nucleotide sequence ID" value="NZ_FNKY01000001.1"/>
</dbReference>
<sequence length="178" mass="20130">MARILGYIASSLDGFIATDDDNLDWLFQYNDMDLGEHDYKLFIKGIRTVVMGRGTYDFIANDPTPWNYGDQRVLVVTSSPIDRPKGELEVRSDVDALIAELRALEDGDVWMAGGGQLQMTFLEKGALDEIEIYLIPELLGGGRPLFPATGYRDSPKLISAQQMDRGCVRLHYRFDRFE</sequence>
<dbReference type="Gene3D" id="3.40.430.10">
    <property type="entry name" value="Dihydrofolate Reductase, subunit A"/>
    <property type="match status" value="1"/>
</dbReference>
<proteinExistence type="predicted"/>
<evidence type="ECO:0000259" key="1">
    <source>
        <dbReference type="Pfam" id="PF01872"/>
    </source>
</evidence>
<dbReference type="Proteomes" id="UP000183471">
    <property type="component" value="Unassembled WGS sequence"/>
</dbReference>
<comment type="caution">
    <text evidence="2">The sequence shown here is derived from an EMBL/GenBank/DDBJ whole genome shotgun (WGS) entry which is preliminary data.</text>
</comment>
<gene>
    <name evidence="2" type="ORF">SAMN05216402_1273</name>
</gene>
<dbReference type="InterPro" id="IPR024072">
    <property type="entry name" value="DHFR-like_dom_sf"/>
</dbReference>
<evidence type="ECO:0000313" key="3">
    <source>
        <dbReference type="Proteomes" id="UP000183471"/>
    </source>
</evidence>
<evidence type="ECO:0000313" key="2">
    <source>
        <dbReference type="EMBL" id="SDQ54883.1"/>
    </source>
</evidence>
<dbReference type="Pfam" id="PF01872">
    <property type="entry name" value="RibD_C"/>
    <property type="match status" value="1"/>
</dbReference>
<dbReference type="InterPro" id="IPR050765">
    <property type="entry name" value="Riboflavin_Biosynth_HTPR"/>
</dbReference>
<dbReference type="SUPFAM" id="SSF53597">
    <property type="entry name" value="Dihydrofolate reductase-like"/>
    <property type="match status" value="1"/>
</dbReference>
<reference evidence="2 3" key="1">
    <citation type="submission" date="2016-10" db="EMBL/GenBank/DDBJ databases">
        <authorList>
            <person name="Varghese N."/>
            <person name="Submissions S."/>
        </authorList>
    </citation>
    <scope>NUCLEOTIDE SEQUENCE [LARGE SCALE GENOMIC DNA]</scope>
    <source>
        <strain evidence="2 3">Nl1</strain>
    </source>
</reference>
<protein>
    <submittedName>
        <fullName evidence="2">Dihydrofolate reductase</fullName>
    </submittedName>
</protein>